<dbReference type="Gene3D" id="2.120.10.30">
    <property type="entry name" value="TolB, C-terminal domain"/>
    <property type="match status" value="1"/>
</dbReference>
<name>A0ABT9SYN8_9GAMM</name>
<feature type="domain" description="Glucose/Sorbosone dehydrogenase" evidence="1">
    <location>
        <begin position="25"/>
        <end position="360"/>
    </location>
</feature>
<organism evidence="2 3">
    <name type="scientific">Luteibacter jiangsuensis</name>
    <dbReference type="NCBI Taxonomy" id="637577"/>
    <lineage>
        <taxon>Bacteria</taxon>
        <taxon>Pseudomonadati</taxon>
        <taxon>Pseudomonadota</taxon>
        <taxon>Gammaproteobacteria</taxon>
        <taxon>Lysobacterales</taxon>
        <taxon>Rhodanobacteraceae</taxon>
        <taxon>Luteibacter</taxon>
    </lineage>
</organism>
<evidence type="ECO:0000313" key="2">
    <source>
        <dbReference type="EMBL" id="MDQ0009102.1"/>
    </source>
</evidence>
<dbReference type="EMBL" id="JAUSSK010000002">
    <property type="protein sequence ID" value="MDQ0009102.1"/>
    <property type="molecule type" value="Genomic_DNA"/>
</dbReference>
<dbReference type="InterPro" id="IPR011041">
    <property type="entry name" value="Quinoprot_gluc/sorb_DH_b-prop"/>
</dbReference>
<evidence type="ECO:0000313" key="3">
    <source>
        <dbReference type="Proteomes" id="UP001237737"/>
    </source>
</evidence>
<dbReference type="Proteomes" id="UP001237737">
    <property type="component" value="Unassembled WGS sequence"/>
</dbReference>
<dbReference type="PANTHER" id="PTHR19328">
    <property type="entry name" value="HEDGEHOG-INTERACTING PROTEIN"/>
    <property type="match status" value="1"/>
</dbReference>
<sequence length="364" mass="40160">MLLELILAANMATARVETVPVATGLRRPWSMAFLPHGDFLVSEKEGVLVRITPDGTKHPIAGLPDDLENAAQGRGDNVGLFDVVLHPDFTRNHRIYFTYTSRGADGTTTRLSTARLLDDRLVDVRSLFDATPRSSERFHYGGGLLIDRQRHLYMTVGERHFRESSNPPLPVSQDPTDRRGKIYRFNLDGKPARGNPDFGKGAVPGMYALGIRSAQGLAQAGDGRIWMSEHGATRGDEINLLRPHANYGWPVHTAGRHRDAGYVPRTLPGAVYTAPAWTWTDRTIAPAGLAVYSGKQFPEWRGDLLLAGLSTGSLLRLDLQGDRVVGEEVLLTGVRLRNVKQAPDGTVYLLTDESDGRLLRLERL</sequence>
<dbReference type="PANTHER" id="PTHR19328:SF75">
    <property type="entry name" value="ALDOSE SUGAR DEHYDROGENASE YLII"/>
    <property type="match status" value="1"/>
</dbReference>
<accession>A0ABT9SYN8</accession>
<dbReference type="RefSeq" id="WP_306848345.1">
    <property type="nucleotide sequence ID" value="NZ_JAUSSK010000002.1"/>
</dbReference>
<evidence type="ECO:0000259" key="1">
    <source>
        <dbReference type="Pfam" id="PF07995"/>
    </source>
</evidence>
<gene>
    <name evidence="2" type="ORF">J2T07_001279</name>
</gene>
<keyword evidence="3" id="KW-1185">Reference proteome</keyword>
<dbReference type="InterPro" id="IPR011042">
    <property type="entry name" value="6-blade_b-propeller_TolB-like"/>
</dbReference>
<dbReference type="InterPro" id="IPR012938">
    <property type="entry name" value="Glc/Sorbosone_DH"/>
</dbReference>
<reference evidence="2 3" key="1">
    <citation type="submission" date="2023-07" db="EMBL/GenBank/DDBJ databases">
        <title>Sorghum-associated microbial communities from plants grown in Nebraska, USA.</title>
        <authorList>
            <person name="Schachtman D."/>
        </authorList>
    </citation>
    <scope>NUCLEOTIDE SEQUENCE [LARGE SCALE GENOMIC DNA]</scope>
    <source>
        <strain evidence="2 3">CC60</strain>
    </source>
</reference>
<protein>
    <submittedName>
        <fullName evidence="2">Glucose/arabinose dehydrogenase</fullName>
    </submittedName>
</protein>
<comment type="caution">
    <text evidence="2">The sequence shown here is derived from an EMBL/GenBank/DDBJ whole genome shotgun (WGS) entry which is preliminary data.</text>
</comment>
<dbReference type="Pfam" id="PF07995">
    <property type="entry name" value="GSDH"/>
    <property type="match status" value="1"/>
</dbReference>
<dbReference type="SUPFAM" id="SSF50952">
    <property type="entry name" value="Soluble quinoprotein glucose dehydrogenase"/>
    <property type="match status" value="1"/>
</dbReference>
<proteinExistence type="predicted"/>